<dbReference type="OrthoDB" id="470139at2"/>
<gene>
    <name evidence="3" type="ORF">NITLEN_20256</name>
</gene>
<dbReference type="InParanoid" id="A0A330L5Q5"/>
<evidence type="ECO:0000259" key="1">
    <source>
        <dbReference type="Pfam" id="PF06527"/>
    </source>
</evidence>
<reference evidence="4" key="1">
    <citation type="submission" date="2018-04" db="EMBL/GenBank/DDBJ databases">
        <authorList>
            <person name="Lucker S."/>
            <person name="Sakoula D."/>
        </authorList>
    </citation>
    <scope>NUCLEOTIDE SEQUENCE [LARGE SCALE GENOMIC DNA]</scope>
</reference>
<dbReference type="Pfam" id="PF15978">
    <property type="entry name" value="TnsD"/>
    <property type="match status" value="1"/>
</dbReference>
<dbReference type="EMBL" id="OUNR01000012">
    <property type="protein sequence ID" value="SPP64616.1"/>
    <property type="molecule type" value="Genomic_DNA"/>
</dbReference>
<dbReference type="Proteomes" id="UP000248168">
    <property type="component" value="Unassembled WGS sequence"/>
</dbReference>
<protein>
    <submittedName>
        <fullName evidence="3">Uncharacterized protein</fullName>
    </submittedName>
</protein>
<proteinExistence type="predicted"/>
<evidence type="ECO:0000313" key="4">
    <source>
        <dbReference type="Proteomes" id="UP000248168"/>
    </source>
</evidence>
<sequence length="644" mass="74726">MMVTCIPFPYEEETVMSLCARYAERMPYKTIRQVMIELFGVHVGTLHPTMPRHLHRFMSVLPPGHGLSIETIIRNHTLLELYCFFAHDGWQERTTQLMSEELALYPSRLIESSYASGKVPLLRYCPICSRIDRTKRGETYWRRLHQAPGCLVCPVHCVFLEETSARAMLLRREEAWSLNSHTLADNPRVLDTNQKDHHILLRLAKDMEWLLGHPEMLVSHDTVKTAYGTILGKAGFVTRTGHFQATALVEKAQQYFSPTLLSLIGVPIKNLVNGIRGLFKTDEGRRRPDLIRHLLVLQLLDRSVEEFFSMKPVYKSSKLDEIYSHVAEQRENELKGPWRCPNRAAGHYAKMVVKKRRKERKWGDRWVFSCKCGMVYRATHPDGPGRVYSRHIVHHGATWDSKLRQLWEERTLSLVAIAKQLGVDRGHLRHEAQRLQLSLPRSVAPQGGITSFPPPRRRRRAPNLAFHRKVFLTLLQQHHGKPRSFLSREAPPSYAALWRHDRPWMTTHLPPKLMKRPSQQKRDWPLIDRTWEGRIKEAYAKLVGEGMLKRITTTRLYHEAGLRRIPQKHRIHVPSTMAVLAQLSEKREGNAIRRIQWAVRVAGESGGVCVLNNMTTWQELRMSYKTWKLPVVQQVVKQLQTNAF</sequence>
<accession>A0A330L5Q5</accession>
<evidence type="ECO:0000259" key="2">
    <source>
        <dbReference type="Pfam" id="PF15978"/>
    </source>
</evidence>
<evidence type="ECO:0000313" key="3">
    <source>
        <dbReference type="EMBL" id="SPP64616.1"/>
    </source>
</evidence>
<name>A0A330L5Q5_9BACT</name>
<keyword evidence="4" id="KW-1185">Reference proteome</keyword>
<organism evidence="3 4">
    <name type="scientific">Nitrospira lenta</name>
    <dbReference type="NCBI Taxonomy" id="1436998"/>
    <lineage>
        <taxon>Bacteria</taxon>
        <taxon>Pseudomonadati</taxon>
        <taxon>Nitrospirota</taxon>
        <taxon>Nitrospiria</taxon>
        <taxon>Nitrospirales</taxon>
        <taxon>Nitrospiraceae</taxon>
        <taxon>Nitrospira</taxon>
    </lineage>
</organism>
<dbReference type="AlphaFoldDB" id="A0A330L5Q5"/>
<dbReference type="InterPro" id="IPR009492">
    <property type="entry name" value="TniQ"/>
</dbReference>
<feature type="domain" description="TniQ" evidence="1">
    <location>
        <begin position="7"/>
        <end position="160"/>
    </location>
</feature>
<dbReference type="Pfam" id="PF06527">
    <property type="entry name" value="TniQ"/>
    <property type="match status" value="1"/>
</dbReference>
<dbReference type="InterPro" id="IPR032750">
    <property type="entry name" value="TnsD_C"/>
</dbReference>
<feature type="domain" description="Transposon Tn7 transposition protein TnsD C-terminal" evidence="2">
    <location>
        <begin position="203"/>
        <end position="580"/>
    </location>
</feature>